<keyword evidence="3" id="KW-1185">Reference proteome</keyword>
<dbReference type="Proteomes" id="UP001152300">
    <property type="component" value="Unassembled WGS sequence"/>
</dbReference>
<name>A0A9X0DN94_9HELO</name>
<reference evidence="2" key="1">
    <citation type="submission" date="2022-11" db="EMBL/GenBank/DDBJ databases">
        <title>Genome Resource of Sclerotinia nivalis Strain SnTB1, a Plant Pathogen Isolated from American Ginseng.</title>
        <authorList>
            <person name="Fan S."/>
        </authorList>
    </citation>
    <scope>NUCLEOTIDE SEQUENCE</scope>
    <source>
        <strain evidence="2">SnTB1</strain>
    </source>
</reference>
<keyword evidence="1" id="KW-0812">Transmembrane</keyword>
<comment type="caution">
    <text evidence="2">The sequence shown here is derived from an EMBL/GenBank/DDBJ whole genome shotgun (WGS) entry which is preliminary data.</text>
</comment>
<proteinExistence type="predicted"/>
<dbReference type="AlphaFoldDB" id="A0A9X0DN94"/>
<keyword evidence="1" id="KW-1133">Transmembrane helix</keyword>
<evidence type="ECO:0000313" key="3">
    <source>
        <dbReference type="Proteomes" id="UP001152300"/>
    </source>
</evidence>
<gene>
    <name evidence="2" type="ORF">OCU04_000284</name>
</gene>
<feature type="transmembrane region" description="Helical" evidence="1">
    <location>
        <begin position="58"/>
        <end position="77"/>
    </location>
</feature>
<evidence type="ECO:0000256" key="1">
    <source>
        <dbReference type="SAM" id="Phobius"/>
    </source>
</evidence>
<protein>
    <submittedName>
        <fullName evidence="2">Uncharacterized protein</fullName>
    </submittedName>
</protein>
<keyword evidence="1" id="KW-0472">Membrane</keyword>
<evidence type="ECO:0000313" key="2">
    <source>
        <dbReference type="EMBL" id="KAJ8069871.1"/>
    </source>
</evidence>
<dbReference type="OrthoDB" id="10385103at2759"/>
<dbReference type="EMBL" id="JAPEIS010000001">
    <property type="protein sequence ID" value="KAJ8069871.1"/>
    <property type="molecule type" value="Genomic_DNA"/>
</dbReference>
<organism evidence="2 3">
    <name type="scientific">Sclerotinia nivalis</name>
    <dbReference type="NCBI Taxonomy" id="352851"/>
    <lineage>
        <taxon>Eukaryota</taxon>
        <taxon>Fungi</taxon>
        <taxon>Dikarya</taxon>
        <taxon>Ascomycota</taxon>
        <taxon>Pezizomycotina</taxon>
        <taxon>Leotiomycetes</taxon>
        <taxon>Helotiales</taxon>
        <taxon>Sclerotiniaceae</taxon>
        <taxon>Sclerotinia</taxon>
    </lineage>
</organism>
<accession>A0A9X0DN94</accession>
<sequence length="127" mass="14724">MHFSASFENYLYVTYLGENGTASWYGALQYIDHDTTLACMDGGLDGIAFRCAWRDIHLVYYVIFSLFSMFLSCEYIAATDGLLRLYSSAMMEYALVYWWYSGLSEKLVDGWVILLRDFSLRGFDILF</sequence>